<feature type="signal peptide" evidence="1">
    <location>
        <begin position="1"/>
        <end position="18"/>
    </location>
</feature>
<dbReference type="Proteomes" id="UP000322873">
    <property type="component" value="Unassembled WGS sequence"/>
</dbReference>
<evidence type="ECO:0000313" key="3">
    <source>
        <dbReference type="Proteomes" id="UP000322873"/>
    </source>
</evidence>
<sequence>MLQHTLFFLLSSISLCVLKTSNPKKSSESLYSFVANLEVDTYAICFFVSFKSLPAQNGPNSKYNGIRRLILIAMQVCF</sequence>
<name>A0A5M9JER0_MONFR</name>
<dbReference type="AlphaFoldDB" id="A0A5M9JER0"/>
<protein>
    <recommendedName>
        <fullName evidence="4">Secreted protein</fullName>
    </recommendedName>
</protein>
<evidence type="ECO:0000313" key="2">
    <source>
        <dbReference type="EMBL" id="KAA8566312.1"/>
    </source>
</evidence>
<accession>A0A5M9JER0</accession>
<feature type="chain" id="PRO_5024313142" description="Secreted protein" evidence="1">
    <location>
        <begin position="19"/>
        <end position="78"/>
    </location>
</feature>
<reference evidence="2 3" key="1">
    <citation type="submission" date="2019-06" db="EMBL/GenBank/DDBJ databases">
        <title>Genome Sequence of the Brown Rot Fungal Pathogen Monilinia fructicola.</title>
        <authorList>
            <person name="De Miccolis Angelini R.M."/>
            <person name="Landi L."/>
            <person name="Abate D."/>
            <person name="Pollastro S."/>
            <person name="Romanazzi G."/>
            <person name="Faretra F."/>
        </authorList>
    </citation>
    <scope>NUCLEOTIDE SEQUENCE [LARGE SCALE GENOMIC DNA]</scope>
    <source>
        <strain evidence="2 3">Mfrc123</strain>
    </source>
</reference>
<proteinExistence type="predicted"/>
<keyword evidence="1" id="KW-0732">Signal</keyword>
<comment type="caution">
    <text evidence="2">The sequence shown here is derived from an EMBL/GenBank/DDBJ whole genome shotgun (WGS) entry which is preliminary data.</text>
</comment>
<dbReference type="EMBL" id="VICG01000012">
    <property type="protein sequence ID" value="KAA8566312.1"/>
    <property type="molecule type" value="Genomic_DNA"/>
</dbReference>
<organism evidence="2 3">
    <name type="scientific">Monilinia fructicola</name>
    <name type="common">Brown rot fungus</name>
    <name type="synonym">Ciboria fructicola</name>
    <dbReference type="NCBI Taxonomy" id="38448"/>
    <lineage>
        <taxon>Eukaryota</taxon>
        <taxon>Fungi</taxon>
        <taxon>Dikarya</taxon>
        <taxon>Ascomycota</taxon>
        <taxon>Pezizomycotina</taxon>
        <taxon>Leotiomycetes</taxon>
        <taxon>Helotiales</taxon>
        <taxon>Sclerotiniaceae</taxon>
        <taxon>Monilinia</taxon>
    </lineage>
</organism>
<evidence type="ECO:0008006" key="4">
    <source>
        <dbReference type="Google" id="ProtNLM"/>
    </source>
</evidence>
<evidence type="ECO:0000256" key="1">
    <source>
        <dbReference type="SAM" id="SignalP"/>
    </source>
</evidence>
<gene>
    <name evidence="2" type="ORF">EYC84_008904</name>
</gene>
<keyword evidence="3" id="KW-1185">Reference proteome</keyword>